<feature type="transmembrane region" description="Helical" evidence="5">
    <location>
        <begin position="154"/>
        <end position="171"/>
    </location>
</feature>
<name>A0A0M0K2W3_9EUKA</name>
<evidence type="ECO:0000313" key="7">
    <source>
        <dbReference type="Proteomes" id="UP000037460"/>
    </source>
</evidence>
<evidence type="ECO:0000256" key="1">
    <source>
        <dbReference type="ARBA" id="ARBA00004141"/>
    </source>
</evidence>
<feature type="transmembrane region" description="Helical" evidence="5">
    <location>
        <begin position="231"/>
        <end position="253"/>
    </location>
</feature>
<keyword evidence="7" id="KW-1185">Reference proteome</keyword>
<evidence type="ECO:0000313" key="6">
    <source>
        <dbReference type="EMBL" id="KOO33149.1"/>
    </source>
</evidence>
<organism evidence="6 7">
    <name type="scientific">Chrysochromulina tobinii</name>
    <dbReference type="NCBI Taxonomy" id="1460289"/>
    <lineage>
        <taxon>Eukaryota</taxon>
        <taxon>Haptista</taxon>
        <taxon>Haptophyta</taxon>
        <taxon>Prymnesiophyceae</taxon>
        <taxon>Prymnesiales</taxon>
        <taxon>Chrysochromulinaceae</taxon>
        <taxon>Chrysochromulina</taxon>
    </lineage>
</organism>
<proteinExistence type="predicted"/>
<evidence type="ECO:0000256" key="3">
    <source>
        <dbReference type="ARBA" id="ARBA00022989"/>
    </source>
</evidence>
<comment type="subcellular location">
    <subcellularLocation>
        <location evidence="1">Membrane</location>
        <topology evidence="1">Multi-pass membrane protein</topology>
    </subcellularLocation>
</comment>
<keyword evidence="2 5" id="KW-0812">Transmembrane</keyword>
<sequence length="406" mass="42949">MPSPTLMRHQSSGTMLLASATATSEKLQPSPHAGATTRSRAALVAMTVGSAGAAPQPSPLGAWLLKYRSWLLLVCLIVHKCATDGLTRWTRVHGSYSGATVAVMSEVVKLPLIAIAVASFGGGPRQVVPIFKQAFTRTPFANAWISLCYTFNNLLYFDALSAISAVAYQVLSQSKMLFTAGLMYFMVGKRLLVRQLIAILMLIAGALLVQLQELAKASAASAGASAAASSAMWWGVGLTLFSSFISALPNVAYEKVLKTEGENQWVNNVQVTVWIMFWIWLASWLPDLARALLGGPGLAAALPTPASLVASAAALPQTLRAAFAGFSLPVWGVVMLKAMNGILIPATFKYADNILYAYAKPSSIVATTVLAAVLTRSMPSLSMALGIGLVLASIVLYDSKPKAKAQ</sequence>
<dbReference type="GO" id="GO:0015165">
    <property type="term" value="F:pyrimidine nucleotide-sugar transmembrane transporter activity"/>
    <property type="evidence" value="ECO:0007669"/>
    <property type="project" value="InterPro"/>
</dbReference>
<evidence type="ECO:0000256" key="5">
    <source>
        <dbReference type="SAM" id="Phobius"/>
    </source>
</evidence>
<feature type="transmembrane region" description="Helical" evidence="5">
    <location>
        <begin position="380"/>
        <end position="397"/>
    </location>
</feature>
<dbReference type="GO" id="GO:0000139">
    <property type="term" value="C:Golgi membrane"/>
    <property type="evidence" value="ECO:0007669"/>
    <property type="project" value="InterPro"/>
</dbReference>
<protein>
    <submittedName>
        <fullName evidence="6">Udp-galactose translocator-like protein</fullName>
    </submittedName>
</protein>
<keyword evidence="4 5" id="KW-0472">Membrane</keyword>
<dbReference type="PANTHER" id="PTHR10231">
    <property type="entry name" value="NUCLEOTIDE-SUGAR TRANSMEMBRANE TRANSPORTER"/>
    <property type="match status" value="1"/>
</dbReference>
<feature type="transmembrane region" description="Helical" evidence="5">
    <location>
        <begin position="355"/>
        <end position="374"/>
    </location>
</feature>
<dbReference type="SUPFAM" id="SSF103481">
    <property type="entry name" value="Multidrug resistance efflux transporter EmrE"/>
    <property type="match status" value="1"/>
</dbReference>
<evidence type="ECO:0000256" key="2">
    <source>
        <dbReference type="ARBA" id="ARBA00022692"/>
    </source>
</evidence>
<reference evidence="7" key="1">
    <citation type="journal article" date="2015" name="PLoS Genet.">
        <title>Genome Sequence and Transcriptome Analyses of Chrysochromulina tobin: Metabolic Tools for Enhanced Algal Fitness in the Prominent Order Prymnesiales (Haptophyceae).</title>
        <authorList>
            <person name="Hovde B.T."/>
            <person name="Deodato C.R."/>
            <person name="Hunsperger H.M."/>
            <person name="Ryken S.A."/>
            <person name="Yost W."/>
            <person name="Jha R.K."/>
            <person name="Patterson J."/>
            <person name="Monnat R.J. Jr."/>
            <person name="Barlow S.B."/>
            <person name="Starkenburg S.R."/>
            <person name="Cattolico R.A."/>
        </authorList>
    </citation>
    <scope>NUCLEOTIDE SEQUENCE</scope>
    <source>
        <strain evidence="7">CCMP291</strain>
    </source>
</reference>
<accession>A0A0M0K2W3</accession>
<keyword evidence="3 5" id="KW-1133">Transmembrane helix</keyword>
<dbReference type="Proteomes" id="UP000037460">
    <property type="component" value="Unassembled WGS sequence"/>
</dbReference>
<dbReference type="AlphaFoldDB" id="A0A0M0K2W3"/>
<feature type="transmembrane region" description="Helical" evidence="5">
    <location>
        <begin position="265"/>
        <end position="285"/>
    </location>
</feature>
<dbReference type="Pfam" id="PF04142">
    <property type="entry name" value="Nuc_sug_transp"/>
    <property type="match status" value="1"/>
</dbReference>
<dbReference type="OrthoDB" id="408493at2759"/>
<dbReference type="InterPro" id="IPR007271">
    <property type="entry name" value="Nuc_sug_transpt"/>
</dbReference>
<comment type="caution">
    <text evidence="6">The sequence shown here is derived from an EMBL/GenBank/DDBJ whole genome shotgun (WGS) entry which is preliminary data.</text>
</comment>
<dbReference type="InterPro" id="IPR037185">
    <property type="entry name" value="EmrE-like"/>
</dbReference>
<feature type="transmembrane region" description="Helical" evidence="5">
    <location>
        <begin position="191"/>
        <end position="211"/>
    </location>
</feature>
<gene>
    <name evidence="6" type="ORF">Ctob_009815</name>
</gene>
<evidence type="ECO:0000256" key="4">
    <source>
        <dbReference type="ARBA" id="ARBA00023136"/>
    </source>
</evidence>
<feature type="transmembrane region" description="Helical" evidence="5">
    <location>
        <begin position="321"/>
        <end position="343"/>
    </location>
</feature>
<dbReference type="EMBL" id="JWZX01001588">
    <property type="protein sequence ID" value="KOO33149.1"/>
    <property type="molecule type" value="Genomic_DNA"/>
</dbReference>